<keyword evidence="4" id="KW-1185">Reference proteome</keyword>
<evidence type="ECO:0000313" key="3">
    <source>
        <dbReference type="EMBL" id="GAA1515947.1"/>
    </source>
</evidence>
<feature type="compositionally biased region" description="Gly residues" evidence="1">
    <location>
        <begin position="456"/>
        <end position="465"/>
    </location>
</feature>
<dbReference type="Proteomes" id="UP001500177">
    <property type="component" value="Unassembled WGS sequence"/>
</dbReference>
<feature type="transmembrane region" description="Helical" evidence="2">
    <location>
        <begin position="54"/>
        <end position="74"/>
    </location>
</feature>
<dbReference type="InterPro" id="IPR008910">
    <property type="entry name" value="MSC_TM_helix"/>
</dbReference>
<proteinExistence type="predicted"/>
<feature type="transmembrane region" description="Helical" evidence="2">
    <location>
        <begin position="371"/>
        <end position="388"/>
    </location>
</feature>
<dbReference type="InterPro" id="IPR045275">
    <property type="entry name" value="MscS_archaea/bacteria_type"/>
</dbReference>
<keyword evidence="2" id="KW-1133">Transmembrane helix</keyword>
<protein>
    <submittedName>
        <fullName evidence="3">Uncharacterized protein</fullName>
    </submittedName>
</protein>
<dbReference type="Gene3D" id="1.10.287.1260">
    <property type="match status" value="1"/>
</dbReference>
<feature type="region of interest" description="Disordered" evidence="1">
    <location>
        <begin position="148"/>
        <end position="200"/>
    </location>
</feature>
<feature type="transmembrane region" description="Helical" evidence="2">
    <location>
        <begin position="6"/>
        <end position="34"/>
    </location>
</feature>
<feature type="transmembrane region" description="Helical" evidence="2">
    <location>
        <begin position="306"/>
        <end position="326"/>
    </location>
</feature>
<feature type="compositionally biased region" description="Low complexity" evidence="1">
    <location>
        <begin position="442"/>
        <end position="455"/>
    </location>
</feature>
<evidence type="ECO:0000256" key="2">
    <source>
        <dbReference type="SAM" id="Phobius"/>
    </source>
</evidence>
<feature type="transmembrane region" description="Helical" evidence="2">
    <location>
        <begin position="338"/>
        <end position="359"/>
    </location>
</feature>
<reference evidence="4" key="1">
    <citation type="journal article" date="2019" name="Int. J. Syst. Evol. Microbiol.">
        <title>The Global Catalogue of Microorganisms (GCM) 10K type strain sequencing project: providing services to taxonomists for standard genome sequencing and annotation.</title>
        <authorList>
            <consortium name="The Broad Institute Genomics Platform"/>
            <consortium name="The Broad Institute Genome Sequencing Center for Infectious Disease"/>
            <person name="Wu L."/>
            <person name="Ma J."/>
        </authorList>
    </citation>
    <scope>NUCLEOTIDE SEQUENCE [LARGE SCALE GENOMIC DNA]</scope>
    <source>
        <strain evidence="4">JCM 13318</strain>
    </source>
</reference>
<keyword evidence="2" id="KW-0472">Membrane</keyword>
<evidence type="ECO:0000256" key="1">
    <source>
        <dbReference type="SAM" id="MobiDB-lite"/>
    </source>
</evidence>
<feature type="transmembrane region" description="Helical" evidence="2">
    <location>
        <begin position="394"/>
        <end position="416"/>
    </location>
</feature>
<evidence type="ECO:0000313" key="4">
    <source>
        <dbReference type="Proteomes" id="UP001500177"/>
    </source>
</evidence>
<accession>A0ABP4L3Y3</accession>
<comment type="caution">
    <text evidence="3">The sequence shown here is derived from an EMBL/GenBank/DDBJ whole genome shotgun (WGS) entry which is preliminary data.</text>
</comment>
<organism evidence="3 4">
    <name type="scientific">Brevibacterium permense</name>
    <dbReference type="NCBI Taxonomy" id="234834"/>
    <lineage>
        <taxon>Bacteria</taxon>
        <taxon>Bacillati</taxon>
        <taxon>Actinomycetota</taxon>
        <taxon>Actinomycetes</taxon>
        <taxon>Micrococcales</taxon>
        <taxon>Brevibacteriaceae</taxon>
        <taxon>Brevibacterium</taxon>
    </lineage>
</organism>
<feature type="transmembrane region" description="Helical" evidence="2">
    <location>
        <begin position="94"/>
        <end position="115"/>
    </location>
</feature>
<keyword evidence="2" id="KW-0812">Transmembrane</keyword>
<dbReference type="EMBL" id="BAAALX010000009">
    <property type="protein sequence ID" value="GAA1515947.1"/>
    <property type="molecule type" value="Genomic_DNA"/>
</dbReference>
<dbReference type="RefSeq" id="WP_173151781.1">
    <property type="nucleotide sequence ID" value="NZ_BAAALX010000009.1"/>
</dbReference>
<feature type="transmembrane region" description="Helical" evidence="2">
    <location>
        <begin position="213"/>
        <end position="236"/>
    </location>
</feature>
<feature type="compositionally biased region" description="Low complexity" evidence="1">
    <location>
        <begin position="179"/>
        <end position="196"/>
    </location>
</feature>
<dbReference type="PANTHER" id="PTHR30221">
    <property type="entry name" value="SMALL-CONDUCTANCE MECHANOSENSITIVE CHANNEL"/>
    <property type="match status" value="1"/>
</dbReference>
<feature type="compositionally biased region" description="Low complexity" evidence="1">
    <location>
        <begin position="155"/>
        <end position="169"/>
    </location>
</feature>
<gene>
    <name evidence="3" type="ORF">GCM10009690_18720</name>
</gene>
<dbReference type="Pfam" id="PF05552">
    <property type="entry name" value="MS_channel_1st_1"/>
    <property type="match status" value="2"/>
</dbReference>
<dbReference type="NCBIfam" id="NF033912">
    <property type="entry name" value="msc"/>
    <property type="match status" value="2"/>
</dbReference>
<name>A0ABP4L3Y3_9MICO</name>
<feature type="region of interest" description="Disordered" evidence="1">
    <location>
        <begin position="436"/>
        <end position="472"/>
    </location>
</feature>
<dbReference type="PANTHER" id="PTHR30221:SF1">
    <property type="entry name" value="SMALL-CONDUCTANCE MECHANOSENSITIVE CHANNEL"/>
    <property type="match status" value="1"/>
</dbReference>
<sequence>MQGMDIWSVLAKVGLAIVILIVTWILAAIVKWAIGKLVTKVPALQRDGSNGQQIGKSVGQIAGLVIWLLGLIAVLQLFNLDQVLSPLQGLLDGIFGFLPNIIGAGFIFFIGYVFAKIAKQLVQTALNAVDLTKLTSKFRSLGDKATGVAEGAGHAQPQPGATQQYPAQGQPGGQPGMPPQGQQGMPPQGGHPGHAPNPDAEANAKISNLIGNLVFGIIIIVVAISALQVLGIRAISEPAQQMLQIFLNAIPLIIAAGILLVIGFVIAKFLGNLLEQILQGIGTDKAINEIGIVPEGTSASNVITRLVQVAIMIFFAIMAARMLGFPEITNILNEILDLGGSVLFGAAIIAAGFLIAAIIGKFITNNLASKVLRYSAIALFIAMGLRYMGLADSIINLAFGAVVIGGAAAAALAFGLGGRDAAAKVLDKVDLAEAAEKHNPDAADSSTPGTATPTTGNGGGSGSGGASSANES</sequence>
<feature type="transmembrane region" description="Helical" evidence="2">
    <location>
        <begin position="242"/>
        <end position="267"/>
    </location>
</feature>